<evidence type="ECO:0008006" key="3">
    <source>
        <dbReference type="Google" id="ProtNLM"/>
    </source>
</evidence>
<dbReference type="AlphaFoldDB" id="A0A5E4U6J3"/>
<protein>
    <recommendedName>
        <fullName evidence="3">Transposase</fullName>
    </recommendedName>
</protein>
<keyword evidence="2" id="KW-1185">Reference proteome</keyword>
<proteinExistence type="predicted"/>
<dbReference type="Proteomes" id="UP000400981">
    <property type="component" value="Unassembled WGS sequence"/>
</dbReference>
<accession>A0A5E4U6J3</accession>
<dbReference type="EMBL" id="CABPSH010000003">
    <property type="protein sequence ID" value="VVD95635.1"/>
    <property type="molecule type" value="Genomic_DNA"/>
</dbReference>
<sequence>MRPRHSRLDHPDIVAFLRRTAVSRLKTKNETSSSLQCIADKIDLQWGLRVHKSTLSRFIKRLGLSFAWRTDK</sequence>
<reference evidence="1 2" key="1">
    <citation type="submission" date="2019-08" db="EMBL/GenBank/DDBJ databases">
        <authorList>
            <person name="Peeters C."/>
        </authorList>
    </citation>
    <scope>NUCLEOTIDE SEQUENCE [LARGE SCALE GENOMIC DNA]</scope>
    <source>
        <strain evidence="1 2">LMG 31012</strain>
    </source>
</reference>
<gene>
    <name evidence="1" type="ORF">PEP31012_01839</name>
</gene>
<organism evidence="1 2">
    <name type="scientific">Pandoraea eparura</name>
    <dbReference type="NCBI Taxonomy" id="2508291"/>
    <lineage>
        <taxon>Bacteria</taxon>
        <taxon>Pseudomonadati</taxon>
        <taxon>Pseudomonadota</taxon>
        <taxon>Betaproteobacteria</taxon>
        <taxon>Burkholderiales</taxon>
        <taxon>Burkholderiaceae</taxon>
        <taxon>Pandoraea</taxon>
    </lineage>
</organism>
<evidence type="ECO:0000313" key="1">
    <source>
        <dbReference type="EMBL" id="VVD95635.1"/>
    </source>
</evidence>
<evidence type="ECO:0000313" key="2">
    <source>
        <dbReference type="Proteomes" id="UP000400981"/>
    </source>
</evidence>
<name>A0A5E4U6J3_9BURK</name>